<reference evidence="1" key="2">
    <citation type="journal article" date="2015" name="Data Brief">
        <title>Shoot transcriptome of the giant reed, Arundo donax.</title>
        <authorList>
            <person name="Barrero R.A."/>
            <person name="Guerrero F.D."/>
            <person name="Moolhuijzen P."/>
            <person name="Goolsby J.A."/>
            <person name="Tidwell J."/>
            <person name="Bellgard S.E."/>
            <person name="Bellgard M.I."/>
        </authorList>
    </citation>
    <scope>NUCLEOTIDE SEQUENCE</scope>
    <source>
        <tissue evidence="1">Shoot tissue taken approximately 20 cm above the soil surface</tissue>
    </source>
</reference>
<reference evidence="1" key="1">
    <citation type="submission" date="2014-09" db="EMBL/GenBank/DDBJ databases">
        <authorList>
            <person name="Magalhaes I.L.F."/>
            <person name="Oliveira U."/>
            <person name="Santos F.R."/>
            <person name="Vidigal T.H.D.A."/>
            <person name="Brescovit A.D."/>
            <person name="Santos A.J."/>
        </authorList>
    </citation>
    <scope>NUCLEOTIDE SEQUENCE</scope>
    <source>
        <tissue evidence="1">Shoot tissue taken approximately 20 cm above the soil surface</tissue>
    </source>
</reference>
<name>A0A0A9ECP3_ARUDO</name>
<dbReference type="EMBL" id="GBRH01202300">
    <property type="protein sequence ID" value="JAD95595.1"/>
    <property type="molecule type" value="Transcribed_RNA"/>
</dbReference>
<evidence type="ECO:0000313" key="1">
    <source>
        <dbReference type="EMBL" id="JAD95595.1"/>
    </source>
</evidence>
<dbReference type="AlphaFoldDB" id="A0A0A9ECP3"/>
<accession>A0A0A9ECP3</accession>
<organism evidence="1">
    <name type="scientific">Arundo donax</name>
    <name type="common">Giant reed</name>
    <name type="synonym">Donax arundinaceus</name>
    <dbReference type="NCBI Taxonomy" id="35708"/>
    <lineage>
        <taxon>Eukaryota</taxon>
        <taxon>Viridiplantae</taxon>
        <taxon>Streptophyta</taxon>
        <taxon>Embryophyta</taxon>
        <taxon>Tracheophyta</taxon>
        <taxon>Spermatophyta</taxon>
        <taxon>Magnoliopsida</taxon>
        <taxon>Liliopsida</taxon>
        <taxon>Poales</taxon>
        <taxon>Poaceae</taxon>
        <taxon>PACMAD clade</taxon>
        <taxon>Arundinoideae</taxon>
        <taxon>Arundineae</taxon>
        <taxon>Arundo</taxon>
    </lineage>
</organism>
<sequence>MIMSKSTKEGSKLHTVSTGLALHIYSSTTFLAE</sequence>
<protein>
    <submittedName>
        <fullName evidence="1">Uncharacterized protein</fullName>
    </submittedName>
</protein>
<proteinExistence type="predicted"/>